<keyword evidence="7" id="KW-0564">Palmitate</keyword>
<dbReference type="EC" id="2.3.1.225" evidence="11"/>
<dbReference type="InterPro" id="IPR039859">
    <property type="entry name" value="PFA4/ZDH16/20/ERF2-like"/>
</dbReference>
<sequence length="270" mass="31173">MFKNMFKSGCFVRTAHAILTWLITLVLFLHNTDLRRWGERGDVLQPLMFSAVVLLSVLLYFTVSLMDPGFVLSDDDTQGTPVVRDEELETMIPQEQSSVKQRRCGFCFLLQPMRARHCRTCQRCVRRFDHHCPWIHNCVGERNHRWFLLYLCVQFAAVCWALQAACSGVAFASSWPLWFSRNGFLLAAIGVTGVFSAVVLLLLCVHLYLASANTTTWEFMSRHRIVYLKHRDSEENPFDRGVVCNLWDFFCVCGTVAWERIYSRRANGTV</sequence>
<evidence type="ECO:0000256" key="9">
    <source>
        <dbReference type="ARBA" id="ARBA00023315"/>
    </source>
</evidence>
<feature type="transmembrane region" description="Helical" evidence="11">
    <location>
        <begin position="43"/>
        <end position="63"/>
    </location>
</feature>
<comment type="catalytic activity">
    <reaction evidence="10">
        <text>L-cysteinyl-[protein] + hexadecanoyl-CoA = S-hexadecanoyl-L-cysteinyl-[protein] + CoA</text>
        <dbReference type="Rhea" id="RHEA:36683"/>
        <dbReference type="Rhea" id="RHEA-COMP:10131"/>
        <dbReference type="Rhea" id="RHEA-COMP:11032"/>
        <dbReference type="ChEBI" id="CHEBI:29950"/>
        <dbReference type="ChEBI" id="CHEBI:57287"/>
        <dbReference type="ChEBI" id="CHEBI:57379"/>
        <dbReference type="ChEBI" id="CHEBI:74151"/>
        <dbReference type="EC" id="2.3.1.225"/>
    </reaction>
    <physiologicalReaction direction="left-to-right" evidence="10">
        <dbReference type="Rhea" id="RHEA:36684"/>
    </physiologicalReaction>
</comment>
<dbReference type="InterPro" id="IPR001594">
    <property type="entry name" value="Palmitoyltrfase_DHHC"/>
</dbReference>
<dbReference type="GO" id="GO:0006612">
    <property type="term" value="P:protein targeting to membrane"/>
    <property type="evidence" value="ECO:0007669"/>
    <property type="project" value="TreeGrafter"/>
</dbReference>
<reference evidence="13 14" key="1">
    <citation type="submission" date="2024-02" db="EMBL/GenBank/DDBJ databases">
        <title>Chromosome-level genome assembly of the Eurasian Minnow (Phoxinus phoxinus).</title>
        <authorList>
            <person name="Oriowo T.O."/>
            <person name="Martin S."/>
            <person name="Stange M."/>
            <person name="Chrysostomakis Y."/>
            <person name="Brown T."/>
            <person name="Winkler S."/>
            <person name="Kukowka S."/>
            <person name="Myers E.W."/>
            <person name="Bohne A."/>
        </authorList>
    </citation>
    <scope>NUCLEOTIDE SEQUENCE [LARGE SCALE GENOMIC DNA]</scope>
    <source>
        <strain evidence="13">ZFMK-TIS-60720</strain>
        <tissue evidence="13">Whole Organism</tissue>
    </source>
</reference>
<comment type="similarity">
    <text evidence="2 11">Belongs to the DHHC palmitoyltransferase family.</text>
</comment>
<dbReference type="GO" id="GO:0005794">
    <property type="term" value="C:Golgi apparatus"/>
    <property type="evidence" value="ECO:0007669"/>
    <property type="project" value="TreeGrafter"/>
</dbReference>
<gene>
    <name evidence="13" type="ORF">R3I93_013273</name>
</gene>
<name>A0AAN9H1W6_9TELE</name>
<feature type="transmembrane region" description="Helical" evidence="11">
    <location>
        <begin position="147"/>
        <end position="172"/>
    </location>
</feature>
<evidence type="ECO:0000256" key="1">
    <source>
        <dbReference type="ARBA" id="ARBA00004127"/>
    </source>
</evidence>
<evidence type="ECO:0000256" key="3">
    <source>
        <dbReference type="ARBA" id="ARBA00022679"/>
    </source>
</evidence>
<dbReference type="PANTHER" id="PTHR22883:SF301">
    <property type="entry name" value="PALMITOYLTRANSFERASE ZDHHC12"/>
    <property type="match status" value="1"/>
</dbReference>
<keyword evidence="5 11" id="KW-1133">Transmembrane helix</keyword>
<evidence type="ECO:0000256" key="5">
    <source>
        <dbReference type="ARBA" id="ARBA00022989"/>
    </source>
</evidence>
<evidence type="ECO:0000313" key="14">
    <source>
        <dbReference type="Proteomes" id="UP001364617"/>
    </source>
</evidence>
<dbReference type="GO" id="GO:0005783">
    <property type="term" value="C:endoplasmic reticulum"/>
    <property type="evidence" value="ECO:0007669"/>
    <property type="project" value="TreeGrafter"/>
</dbReference>
<evidence type="ECO:0000313" key="13">
    <source>
        <dbReference type="EMBL" id="KAK7145490.1"/>
    </source>
</evidence>
<protein>
    <recommendedName>
        <fullName evidence="11">Palmitoyltransferase</fullName>
        <ecNumber evidence="11">2.3.1.225</ecNumber>
    </recommendedName>
</protein>
<feature type="domain" description="Palmitoyltransferase DHHC" evidence="12">
    <location>
        <begin position="101"/>
        <end position="221"/>
    </location>
</feature>
<keyword evidence="8" id="KW-0449">Lipoprotein</keyword>
<dbReference type="PANTHER" id="PTHR22883">
    <property type="entry name" value="ZINC FINGER DHHC DOMAIN CONTAINING PROTEIN"/>
    <property type="match status" value="1"/>
</dbReference>
<keyword evidence="6 11" id="KW-0472">Membrane</keyword>
<accession>A0AAN9H1W6</accession>
<feature type="transmembrane region" description="Helical" evidence="11">
    <location>
        <begin position="184"/>
        <end position="210"/>
    </location>
</feature>
<organism evidence="13 14">
    <name type="scientific">Phoxinus phoxinus</name>
    <name type="common">Eurasian minnow</name>
    <dbReference type="NCBI Taxonomy" id="58324"/>
    <lineage>
        <taxon>Eukaryota</taxon>
        <taxon>Metazoa</taxon>
        <taxon>Chordata</taxon>
        <taxon>Craniata</taxon>
        <taxon>Vertebrata</taxon>
        <taxon>Euteleostomi</taxon>
        <taxon>Actinopterygii</taxon>
        <taxon>Neopterygii</taxon>
        <taxon>Teleostei</taxon>
        <taxon>Ostariophysi</taxon>
        <taxon>Cypriniformes</taxon>
        <taxon>Leuciscidae</taxon>
        <taxon>Phoxininae</taxon>
        <taxon>Phoxinus</taxon>
    </lineage>
</organism>
<evidence type="ECO:0000256" key="10">
    <source>
        <dbReference type="ARBA" id="ARBA00047790"/>
    </source>
</evidence>
<evidence type="ECO:0000256" key="4">
    <source>
        <dbReference type="ARBA" id="ARBA00022692"/>
    </source>
</evidence>
<keyword evidence="14" id="KW-1185">Reference proteome</keyword>
<comment type="subcellular location">
    <subcellularLocation>
        <location evidence="1">Endomembrane system</location>
        <topology evidence="1">Multi-pass membrane protein</topology>
    </subcellularLocation>
</comment>
<feature type="transmembrane region" description="Helical" evidence="11">
    <location>
        <begin position="12"/>
        <end position="31"/>
    </location>
</feature>
<evidence type="ECO:0000259" key="12">
    <source>
        <dbReference type="Pfam" id="PF01529"/>
    </source>
</evidence>
<dbReference type="PROSITE" id="PS50216">
    <property type="entry name" value="DHHC"/>
    <property type="match status" value="1"/>
</dbReference>
<evidence type="ECO:0000256" key="7">
    <source>
        <dbReference type="ARBA" id="ARBA00023139"/>
    </source>
</evidence>
<evidence type="ECO:0000256" key="6">
    <source>
        <dbReference type="ARBA" id="ARBA00023136"/>
    </source>
</evidence>
<evidence type="ECO:0000256" key="8">
    <source>
        <dbReference type="ARBA" id="ARBA00023288"/>
    </source>
</evidence>
<dbReference type="Pfam" id="PF01529">
    <property type="entry name" value="DHHC"/>
    <property type="match status" value="1"/>
</dbReference>
<keyword evidence="3 11" id="KW-0808">Transferase</keyword>
<evidence type="ECO:0000256" key="2">
    <source>
        <dbReference type="ARBA" id="ARBA00008574"/>
    </source>
</evidence>
<dbReference type="GO" id="GO:0019706">
    <property type="term" value="F:protein-cysteine S-palmitoyltransferase activity"/>
    <property type="evidence" value="ECO:0007669"/>
    <property type="project" value="UniProtKB-EC"/>
</dbReference>
<dbReference type="AlphaFoldDB" id="A0AAN9H1W6"/>
<comment type="domain">
    <text evidence="11">The DHHC domain is required for palmitoyltransferase activity.</text>
</comment>
<comment type="caution">
    <text evidence="13">The sequence shown here is derived from an EMBL/GenBank/DDBJ whole genome shotgun (WGS) entry which is preliminary data.</text>
</comment>
<keyword evidence="4 11" id="KW-0812">Transmembrane</keyword>
<keyword evidence="9 11" id="KW-0012">Acyltransferase</keyword>
<proteinExistence type="inferred from homology"/>
<dbReference type="Proteomes" id="UP001364617">
    <property type="component" value="Unassembled WGS sequence"/>
</dbReference>
<dbReference type="EMBL" id="JAYKXH010000014">
    <property type="protein sequence ID" value="KAK7145490.1"/>
    <property type="molecule type" value="Genomic_DNA"/>
</dbReference>
<evidence type="ECO:0000256" key="11">
    <source>
        <dbReference type="RuleBase" id="RU079119"/>
    </source>
</evidence>